<feature type="compositionally biased region" description="Acidic residues" evidence="1">
    <location>
        <begin position="47"/>
        <end position="82"/>
    </location>
</feature>
<reference evidence="3" key="1">
    <citation type="journal article" date="2023" name="Proc. Natl. Acad. Sci. U.S.A.">
        <title>Genomic and structural basis for evolution of tropane alkaloid biosynthesis.</title>
        <authorList>
            <person name="Wanga Y.-J."/>
            <person name="Taina T."/>
            <person name="Yua J.-Y."/>
            <person name="Lia J."/>
            <person name="Xua B."/>
            <person name="Chenc J."/>
            <person name="D'Auriad J.C."/>
            <person name="Huanga J.-P."/>
            <person name="Huanga S.-X."/>
        </authorList>
    </citation>
    <scope>NUCLEOTIDE SEQUENCE [LARGE SCALE GENOMIC DNA]</scope>
    <source>
        <strain evidence="3">cv. KIB-2019</strain>
    </source>
</reference>
<name>A0A9Q1RNB1_9SOLA</name>
<keyword evidence="3" id="KW-1185">Reference proteome</keyword>
<comment type="caution">
    <text evidence="2">The sequence shown here is derived from an EMBL/GenBank/DDBJ whole genome shotgun (WGS) entry which is preliminary data.</text>
</comment>
<feature type="compositionally biased region" description="Acidic residues" evidence="1">
    <location>
        <begin position="1"/>
        <end position="15"/>
    </location>
</feature>
<dbReference type="Proteomes" id="UP001152561">
    <property type="component" value="Unassembled WGS sequence"/>
</dbReference>
<gene>
    <name evidence="2" type="ORF">K7X08_001201</name>
</gene>
<sequence length="97" mass="10656">MKIDGSEDDGPEDITADFGMDNVADDNNNDVVIRPRSDVLPDIVSASEEEEFTGDDEEEAADEEDDDEFDGELSEEEKDGDADLFGLTEDTESDESE</sequence>
<feature type="region of interest" description="Disordered" evidence="1">
    <location>
        <begin position="1"/>
        <end position="97"/>
    </location>
</feature>
<accession>A0A9Q1RNB1</accession>
<organism evidence="2 3">
    <name type="scientific">Anisodus acutangulus</name>
    <dbReference type="NCBI Taxonomy" id="402998"/>
    <lineage>
        <taxon>Eukaryota</taxon>
        <taxon>Viridiplantae</taxon>
        <taxon>Streptophyta</taxon>
        <taxon>Embryophyta</taxon>
        <taxon>Tracheophyta</taxon>
        <taxon>Spermatophyta</taxon>
        <taxon>Magnoliopsida</taxon>
        <taxon>eudicotyledons</taxon>
        <taxon>Gunneridae</taxon>
        <taxon>Pentapetalae</taxon>
        <taxon>asterids</taxon>
        <taxon>lamiids</taxon>
        <taxon>Solanales</taxon>
        <taxon>Solanaceae</taxon>
        <taxon>Solanoideae</taxon>
        <taxon>Hyoscyameae</taxon>
        <taxon>Anisodus</taxon>
    </lineage>
</organism>
<evidence type="ECO:0000256" key="1">
    <source>
        <dbReference type="SAM" id="MobiDB-lite"/>
    </source>
</evidence>
<proteinExistence type="predicted"/>
<protein>
    <submittedName>
        <fullName evidence="2">Uncharacterized protein</fullName>
    </submittedName>
</protein>
<evidence type="ECO:0000313" key="3">
    <source>
        <dbReference type="Proteomes" id="UP001152561"/>
    </source>
</evidence>
<evidence type="ECO:0000313" key="2">
    <source>
        <dbReference type="EMBL" id="KAJ8564741.1"/>
    </source>
</evidence>
<dbReference type="EMBL" id="JAJAGQ010000004">
    <property type="protein sequence ID" value="KAJ8564741.1"/>
    <property type="molecule type" value="Genomic_DNA"/>
</dbReference>
<dbReference type="AlphaFoldDB" id="A0A9Q1RNB1"/>